<dbReference type="InterPro" id="IPR020449">
    <property type="entry name" value="Tscrpt_reg_AraC-type_HTH"/>
</dbReference>
<dbReference type="InterPro" id="IPR018060">
    <property type="entry name" value="HTH_AraC"/>
</dbReference>
<dbReference type="Gene3D" id="2.60.120.10">
    <property type="entry name" value="Jelly Rolls"/>
    <property type="match status" value="1"/>
</dbReference>
<evidence type="ECO:0000313" key="5">
    <source>
        <dbReference type="EMBL" id="HIZ42393.1"/>
    </source>
</evidence>
<dbReference type="PROSITE" id="PS01124">
    <property type="entry name" value="HTH_ARAC_FAMILY_2"/>
    <property type="match status" value="1"/>
</dbReference>
<reference evidence="5" key="1">
    <citation type="journal article" date="2021" name="PeerJ">
        <title>Extensive microbial diversity within the chicken gut microbiome revealed by metagenomics and culture.</title>
        <authorList>
            <person name="Gilroy R."/>
            <person name="Ravi A."/>
            <person name="Getino M."/>
            <person name="Pursley I."/>
            <person name="Horton D.L."/>
            <person name="Alikhan N.F."/>
            <person name="Baker D."/>
            <person name="Gharbi K."/>
            <person name="Hall N."/>
            <person name="Watson M."/>
            <person name="Adriaenssens E.M."/>
            <person name="Foster-Nyarko E."/>
            <person name="Jarju S."/>
            <person name="Secka A."/>
            <person name="Antonio M."/>
            <person name="Oren A."/>
            <person name="Chaudhuri R.R."/>
            <person name="La Ragione R."/>
            <person name="Hildebrand F."/>
            <person name="Pallen M.J."/>
        </authorList>
    </citation>
    <scope>NUCLEOTIDE SEQUENCE</scope>
    <source>
        <strain evidence="5">ChiSxjej1B13-11774</strain>
    </source>
</reference>
<dbReference type="SUPFAM" id="SSF46689">
    <property type="entry name" value="Homeodomain-like"/>
    <property type="match status" value="2"/>
</dbReference>
<sequence>MYELYELKDTVAENGLQLLYVTCFRYEKQWYGTRHTHNFLEIFFCVGGDCEFHVRDTMFLMHPRQFVVINPGVEHVEKAIPSDPVEWIVLGVKGVHSDLVNDSDGYYHGDFSSDDKAMVHLLVSLVNELQDKRDGYSEACLCIVQLLLIHVARSSSANIEPETTPMDRLHSSIAWVKQYIDDNYTTPLNLEMLSEKVGLNRFGLIREFKKLYGVSPIEYMLSCRYREARFLLETTDRSIINISRDLGFSSGNYFSQSFQKRFGVTASAYRASHGGK</sequence>
<proteinExistence type="predicted"/>
<dbReference type="CDD" id="cd02208">
    <property type="entry name" value="cupin_RmlC-like"/>
    <property type="match status" value="1"/>
</dbReference>
<dbReference type="Proteomes" id="UP000824048">
    <property type="component" value="Unassembled WGS sequence"/>
</dbReference>
<dbReference type="InterPro" id="IPR009057">
    <property type="entry name" value="Homeodomain-like_sf"/>
</dbReference>
<keyword evidence="2" id="KW-0238">DNA-binding</keyword>
<dbReference type="PANTHER" id="PTHR43280">
    <property type="entry name" value="ARAC-FAMILY TRANSCRIPTIONAL REGULATOR"/>
    <property type="match status" value="1"/>
</dbReference>
<dbReference type="InterPro" id="IPR014710">
    <property type="entry name" value="RmlC-like_jellyroll"/>
</dbReference>
<evidence type="ECO:0000259" key="4">
    <source>
        <dbReference type="PROSITE" id="PS01124"/>
    </source>
</evidence>
<comment type="caution">
    <text evidence="5">The sequence shown here is derived from an EMBL/GenBank/DDBJ whole genome shotgun (WGS) entry which is preliminary data.</text>
</comment>
<dbReference type="InterPro" id="IPR037923">
    <property type="entry name" value="HTH-like"/>
</dbReference>
<feature type="domain" description="HTH araC/xylS-type" evidence="4">
    <location>
        <begin position="174"/>
        <end position="272"/>
    </location>
</feature>
<dbReference type="PRINTS" id="PR00032">
    <property type="entry name" value="HTHARAC"/>
</dbReference>
<evidence type="ECO:0000256" key="1">
    <source>
        <dbReference type="ARBA" id="ARBA00023015"/>
    </source>
</evidence>
<dbReference type="InterPro" id="IPR003313">
    <property type="entry name" value="AraC-bd"/>
</dbReference>
<evidence type="ECO:0000256" key="3">
    <source>
        <dbReference type="ARBA" id="ARBA00023163"/>
    </source>
</evidence>
<dbReference type="PANTHER" id="PTHR43280:SF2">
    <property type="entry name" value="HTH-TYPE TRANSCRIPTIONAL REGULATOR EXSA"/>
    <property type="match status" value="1"/>
</dbReference>
<dbReference type="AlphaFoldDB" id="A0A9D2ERL9"/>
<keyword evidence="1" id="KW-0805">Transcription regulation</keyword>
<dbReference type="SMART" id="SM00342">
    <property type="entry name" value="HTH_ARAC"/>
    <property type="match status" value="1"/>
</dbReference>
<dbReference type="GO" id="GO:0003700">
    <property type="term" value="F:DNA-binding transcription factor activity"/>
    <property type="evidence" value="ECO:0007669"/>
    <property type="project" value="InterPro"/>
</dbReference>
<keyword evidence="3" id="KW-0804">Transcription</keyword>
<dbReference type="Pfam" id="PF02311">
    <property type="entry name" value="AraC_binding"/>
    <property type="match status" value="1"/>
</dbReference>
<dbReference type="Gene3D" id="1.10.10.60">
    <property type="entry name" value="Homeodomain-like"/>
    <property type="match status" value="2"/>
</dbReference>
<name>A0A9D2ERL9_9FIRM</name>
<dbReference type="GO" id="GO:0043565">
    <property type="term" value="F:sequence-specific DNA binding"/>
    <property type="evidence" value="ECO:0007669"/>
    <property type="project" value="InterPro"/>
</dbReference>
<dbReference type="EMBL" id="DXBP01000049">
    <property type="protein sequence ID" value="HIZ42393.1"/>
    <property type="molecule type" value="Genomic_DNA"/>
</dbReference>
<reference evidence="5" key="2">
    <citation type="submission" date="2021-04" db="EMBL/GenBank/DDBJ databases">
        <authorList>
            <person name="Gilroy R."/>
        </authorList>
    </citation>
    <scope>NUCLEOTIDE SEQUENCE</scope>
    <source>
        <strain evidence="5">ChiSxjej1B13-11774</strain>
    </source>
</reference>
<protein>
    <submittedName>
        <fullName evidence="5">AraC family transcriptional regulator</fullName>
    </submittedName>
</protein>
<evidence type="ECO:0000313" key="6">
    <source>
        <dbReference type="Proteomes" id="UP000824048"/>
    </source>
</evidence>
<dbReference type="Pfam" id="PF12833">
    <property type="entry name" value="HTH_18"/>
    <property type="match status" value="1"/>
</dbReference>
<organism evidence="5 6">
    <name type="scientific">Candidatus Gemmiger excrementigallinarum</name>
    <dbReference type="NCBI Taxonomy" id="2838609"/>
    <lineage>
        <taxon>Bacteria</taxon>
        <taxon>Bacillati</taxon>
        <taxon>Bacillota</taxon>
        <taxon>Clostridia</taxon>
        <taxon>Eubacteriales</taxon>
        <taxon>Gemmiger</taxon>
    </lineage>
</organism>
<accession>A0A9D2ERL9</accession>
<gene>
    <name evidence="5" type="ORF">H9811_07500</name>
</gene>
<evidence type="ECO:0000256" key="2">
    <source>
        <dbReference type="ARBA" id="ARBA00023125"/>
    </source>
</evidence>
<dbReference type="SUPFAM" id="SSF51215">
    <property type="entry name" value="Regulatory protein AraC"/>
    <property type="match status" value="1"/>
</dbReference>